<evidence type="ECO:0000313" key="1">
    <source>
        <dbReference type="EMBL" id="GAA4794030.1"/>
    </source>
</evidence>
<comment type="caution">
    <text evidence="1">The sequence shown here is derived from an EMBL/GenBank/DDBJ whole genome shotgun (WGS) entry which is preliminary data.</text>
</comment>
<dbReference type="Proteomes" id="UP001500928">
    <property type="component" value="Unassembled WGS sequence"/>
</dbReference>
<sequence length="85" mass="9540">MYVVDADDVAHDVDRLPPRAARAFAEFRAAVELSPWTVAPSINPDNPYAPVRLHLLQSDDGSALISYLVRDLERIVDVLRLQWLG</sequence>
<dbReference type="RefSeq" id="WP_345416913.1">
    <property type="nucleotide sequence ID" value="NZ_BAABHO010000025.1"/>
</dbReference>
<accession>A0ABP9BH08</accession>
<name>A0ABP9BH08_9PSEU</name>
<protein>
    <submittedName>
        <fullName evidence="1">Uncharacterized protein</fullName>
    </submittedName>
</protein>
<keyword evidence="2" id="KW-1185">Reference proteome</keyword>
<gene>
    <name evidence="1" type="ORF">GCM10023200_32420</name>
</gene>
<organism evidence="1 2">
    <name type="scientific">Actinomycetospora chlora</name>
    <dbReference type="NCBI Taxonomy" id="663608"/>
    <lineage>
        <taxon>Bacteria</taxon>
        <taxon>Bacillati</taxon>
        <taxon>Actinomycetota</taxon>
        <taxon>Actinomycetes</taxon>
        <taxon>Pseudonocardiales</taxon>
        <taxon>Pseudonocardiaceae</taxon>
        <taxon>Actinomycetospora</taxon>
    </lineage>
</organism>
<dbReference type="EMBL" id="BAABHO010000025">
    <property type="protein sequence ID" value="GAA4794030.1"/>
    <property type="molecule type" value="Genomic_DNA"/>
</dbReference>
<proteinExistence type="predicted"/>
<evidence type="ECO:0000313" key="2">
    <source>
        <dbReference type="Proteomes" id="UP001500928"/>
    </source>
</evidence>
<reference evidence="2" key="1">
    <citation type="journal article" date="2019" name="Int. J. Syst. Evol. Microbiol.">
        <title>The Global Catalogue of Microorganisms (GCM) 10K type strain sequencing project: providing services to taxonomists for standard genome sequencing and annotation.</title>
        <authorList>
            <consortium name="The Broad Institute Genomics Platform"/>
            <consortium name="The Broad Institute Genome Sequencing Center for Infectious Disease"/>
            <person name="Wu L."/>
            <person name="Ma J."/>
        </authorList>
    </citation>
    <scope>NUCLEOTIDE SEQUENCE [LARGE SCALE GENOMIC DNA]</scope>
    <source>
        <strain evidence="2">JCM 17979</strain>
    </source>
</reference>